<sequence length="441" mass="50725">MLVLWAWDGNASITPYSSASLSCFSIHIFVFIGLVRVQVRRRCLLVHRLLAHIQQLNARSCGTLSNGTDRRLERVIGYKMSGTTTSQKRGTVLQLLQRCHCQLLAHKSCSKLPPIEHSIFQVVKKASRLYCLPKSLFLLPMALGTHAVQEGTGSLLNACSRLGSTSWQLKNALDENDPAHAEVLTNNKRRFRLLYVNFAMIHCPTSDHVTELMCAHPLLSAPPNYPTPLRRGALHKIRCTFVPFKTNIYQSTKVALSFLLDPWFLPEVKYPLRCFFIIQNELRGFYIRLRAFVDVEKPPGRGPIPKTLVEKIRLETLLRWLPEAYQRALFSSWVASHFIYTYGVNALSVEFFHLLGIFPSKVRARAHNEVRMEWEWNGNGMGMEWEWNGNGMGMEWEWNGNGMGMEWEWNGNGMGMEWEWNGNGMGMEWEWNGMGMEWEWA</sequence>
<evidence type="ECO:0000313" key="3">
    <source>
        <dbReference type="Proteomes" id="UP000799118"/>
    </source>
</evidence>
<gene>
    <name evidence="2" type="ORF">BT96DRAFT_1007941</name>
</gene>
<keyword evidence="1" id="KW-1133">Transmembrane helix</keyword>
<organism evidence="2 3">
    <name type="scientific">Gymnopus androsaceus JB14</name>
    <dbReference type="NCBI Taxonomy" id="1447944"/>
    <lineage>
        <taxon>Eukaryota</taxon>
        <taxon>Fungi</taxon>
        <taxon>Dikarya</taxon>
        <taxon>Basidiomycota</taxon>
        <taxon>Agaricomycotina</taxon>
        <taxon>Agaricomycetes</taxon>
        <taxon>Agaricomycetidae</taxon>
        <taxon>Agaricales</taxon>
        <taxon>Marasmiineae</taxon>
        <taxon>Omphalotaceae</taxon>
        <taxon>Gymnopus</taxon>
    </lineage>
</organism>
<name>A0A6A4GG42_9AGAR</name>
<dbReference type="AlphaFoldDB" id="A0A6A4GG42"/>
<proteinExistence type="predicted"/>
<protein>
    <submittedName>
        <fullName evidence="2">Uncharacterized protein</fullName>
    </submittedName>
</protein>
<evidence type="ECO:0000256" key="1">
    <source>
        <dbReference type="SAM" id="Phobius"/>
    </source>
</evidence>
<reference evidence="2" key="1">
    <citation type="journal article" date="2019" name="Environ. Microbiol.">
        <title>Fungal ecological strategies reflected in gene transcription - a case study of two litter decomposers.</title>
        <authorList>
            <person name="Barbi F."/>
            <person name="Kohler A."/>
            <person name="Barry K."/>
            <person name="Baskaran P."/>
            <person name="Daum C."/>
            <person name="Fauchery L."/>
            <person name="Ihrmark K."/>
            <person name="Kuo A."/>
            <person name="LaButti K."/>
            <person name="Lipzen A."/>
            <person name="Morin E."/>
            <person name="Grigoriev I.V."/>
            <person name="Henrissat B."/>
            <person name="Lindahl B."/>
            <person name="Martin F."/>
        </authorList>
    </citation>
    <scope>NUCLEOTIDE SEQUENCE</scope>
    <source>
        <strain evidence="2">JB14</strain>
    </source>
</reference>
<accession>A0A6A4GG42</accession>
<dbReference type="EMBL" id="ML770119">
    <property type="protein sequence ID" value="KAE9384569.1"/>
    <property type="molecule type" value="Genomic_DNA"/>
</dbReference>
<keyword evidence="3" id="KW-1185">Reference proteome</keyword>
<keyword evidence="1" id="KW-0472">Membrane</keyword>
<dbReference type="Proteomes" id="UP000799118">
    <property type="component" value="Unassembled WGS sequence"/>
</dbReference>
<evidence type="ECO:0000313" key="2">
    <source>
        <dbReference type="EMBL" id="KAE9384569.1"/>
    </source>
</evidence>
<keyword evidence="1" id="KW-0812">Transmembrane</keyword>
<feature type="transmembrane region" description="Helical" evidence="1">
    <location>
        <begin position="16"/>
        <end position="35"/>
    </location>
</feature>